<dbReference type="GO" id="GO:0005886">
    <property type="term" value="C:plasma membrane"/>
    <property type="evidence" value="ECO:0007669"/>
    <property type="project" value="UniProtKB-SubCell"/>
</dbReference>
<reference evidence="8" key="1">
    <citation type="submission" date="2018-06" db="EMBL/GenBank/DDBJ databases">
        <authorList>
            <person name="Zhirakovskaya E."/>
        </authorList>
    </citation>
    <scope>NUCLEOTIDE SEQUENCE</scope>
</reference>
<feature type="transmembrane region" description="Helical" evidence="7">
    <location>
        <begin position="205"/>
        <end position="226"/>
    </location>
</feature>
<keyword evidence="4 7" id="KW-0812">Transmembrane</keyword>
<proteinExistence type="predicted"/>
<keyword evidence="2" id="KW-0813">Transport</keyword>
<evidence type="ECO:0000256" key="6">
    <source>
        <dbReference type="ARBA" id="ARBA00023136"/>
    </source>
</evidence>
<accession>A0A3B0TI25</accession>
<name>A0A3B0TI25_9ZZZZ</name>
<protein>
    <submittedName>
        <fullName evidence="8">Uncharacterized UPF0721 integral membrane protein</fullName>
    </submittedName>
</protein>
<evidence type="ECO:0000256" key="4">
    <source>
        <dbReference type="ARBA" id="ARBA00022692"/>
    </source>
</evidence>
<organism evidence="8">
    <name type="scientific">hydrothermal vent metagenome</name>
    <dbReference type="NCBI Taxonomy" id="652676"/>
    <lineage>
        <taxon>unclassified sequences</taxon>
        <taxon>metagenomes</taxon>
        <taxon>ecological metagenomes</taxon>
    </lineage>
</organism>
<evidence type="ECO:0000256" key="5">
    <source>
        <dbReference type="ARBA" id="ARBA00022989"/>
    </source>
</evidence>
<evidence type="ECO:0000313" key="8">
    <source>
        <dbReference type="EMBL" id="VAW15793.1"/>
    </source>
</evidence>
<evidence type="ECO:0000256" key="1">
    <source>
        <dbReference type="ARBA" id="ARBA00004651"/>
    </source>
</evidence>
<dbReference type="Pfam" id="PF01925">
    <property type="entry name" value="TauE"/>
    <property type="match status" value="1"/>
</dbReference>
<dbReference type="InterPro" id="IPR052017">
    <property type="entry name" value="TSUP"/>
</dbReference>
<gene>
    <name evidence="8" type="ORF">MNBD_ALPHA11-1832</name>
</gene>
<comment type="subcellular location">
    <subcellularLocation>
        <location evidence="1">Cell membrane</location>
        <topology evidence="1">Multi-pass membrane protein</topology>
    </subcellularLocation>
</comment>
<keyword evidence="3" id="KW-1003">Cell membrane</keyword>
<dbReference type="PANTHER" id="PTHR30269:SF0">
    <property type="entry name" value="MEMBRANE TRANSPORTER PROTEIN YFCA-RELATED"/>
    <property type="match status" value="1"/>
</dbReference>
<feature type="transmembrane region" description="Helical" evidence="7">
    <location>
        <begin position="136"/>
        <end position="169"/>
    </location>
</feature>
<feature type="transmembrane region" description="Helical" evidence="7">
    <location>
        <begin position="98"/>
        <end position="116"/>
    </location>
</feature>
<feature type="transmembrane region" description="Helical" evidence="7">
    <location>
        <begin position="238"/>
        <end position="254"/>
    </location>
</feature>
<keyword evidence="5 7" id="KW-1133">Transmembrane helix</keyword>
<evidence type="ECO:0000256" key="7">
    <source>
        <dbReference type="SAM" id="Phobius"/>
    </source>
</evidence>
<sequence>MLEILFLFGAGLIAGAINSLAGGGSFIAFPALLLAGVPPVMANATNTFAAWPGYVSGAIGYWSQIKENRHRLPPYIAAAIIGGFLGAELLLRVNDEQFSTVVPWLMGLAVFMFAFGGNLSKWMSAQNSSHGSRAKIIAVALWLLLTLICLYGGFFNAGLGIILLAFFALAGITNIHAMNGVKLLLSATVSSVAIIRFMLEGSIAWYEGSFVFVGSMVGGFISAKLARFIPTSVLRNGIIVYGIILTLVFFWQAYG</sequence>
<dbReference type="EMBL" id="UOEQ01000073">
    <property type="protein sequence ID" value="VAW15793.1"/>
    <property type="molecule type" value="Genomic_DNA"/>
</dbReference>
<dbReference type="PANTHER" id="PTHR30269">
    <property type="entry name" value="TRANSMEMBRANE PROTEIN YFCA"/>
    <property type="match status" value="1"/>
</dbReference>
<feature type="transmembrane region" description="Helical" evidence="7">
    <location>
        <begin position="72"/>
        <end position="91"/>
    </location>
</feature>
<dbReference type="AlphaFoldDB" id="A0A3B0TI25"/>
<evidence type="ECO:0000256" key="3">
    <source>
        <dbReference type="ARBA" id="ARBA00022475"/>
    </source>
</evidence>
<evidence type="ECO:0000256" key="2">
    <source>
        <dbReference type="ARBA" id="ARBA00022448"/>
    </source>
</evidence>
<dbReference type="InterPro" id="IPR002781">
    <property type="entry name" value="TM_pro_TauE-like"/>
</dbReference>
<keyword evidence="6 7" id="KW-0472">Membrane</keyword>